<dbReference type="GO" id="GO:0005886">
    <property type="term" value="C:plasma membrane"/>
    <property type="evidence" value="ECO:0007669"/>
    <property type="project" value="UniProtKB-SubCell"/>
</dbReference>
<protein>
    <recommendedName>
        <fullName evidence="10">Fluoride-specific ion channel</fullName>
    </recommendedName>
</protein>
<comment type="function">
    <text evidence="9">Fluoride-specific ion channel. Important for reducing fluoride concentration in the cell, thus reducing its toxicity.</text>
</comment>
<keyword evidence="6" id="KW-0407">Ion channel</keyword>
<dbReference type="Pfam" id="PF02537">
    <property type="entry name" value="CRCB"/>
    <property type="match status" value="1"/>
</dbReference>
<evidence type="ECO:0000256" key="5">
    <source>
        <dbReference type="ARBA" id="ARBA00023136"/>
    </source>
</evidence>
<feature type="transmembrane region" description="Helical" evidence="10">
    <location>
        <begin position="31"/>
        <end position="52"/>
    </location>
</feature>
<keyword evidence="6" id="KW-0406">Ion transport</keyword>
<comment type="subcellular location">
    <subcellularLocation>
        <location evidence="1">Cell membrane</location>
        <topology evidence="1">Multi-pass membrane protein</topology>
    </subcellularLocation>
</comment>
<keyword evidence="3 10" id="KW-0812">Transmembrane</keyword>
<evidence type="ECO:0000313" key="12">
    <source>
        <dbReference type="Proteomes" id="UP000321749"/>
    </source>
</evidence>
<evidence type="ECO:0000313" key="11">
    <source>
        <dbReference type="EMBL" id="GEK79283.1"/>
    </source>
</evidence>
<dbReference type="InterPro" id="IPR003691">
    <property type="entry name" value="FluC"/>
</dbReference>
<keyword evidence="4 10" id="KW-1133">Transmembrane helix</keyword>
<keyword evidence="12" id="KW-1185">Reference proteome</keyword>
<keyword evidence="2 10" id="KW-1003">Cell membrane</keyword>
<dbReference type="AlphaFoldDB" id="A0AA87RGN0"/>
<feature type="transmembrane region" description="Helical" evidence="10">
    <location>
        <begin position="64"/>
        <end position="87"/>
    </location>
</feature>
<evidence type="ECO:0000256" key="3">
    <source>
        <dbReference type="ARBA" id="ARBA00022692"/>
    </source>
</evidence>
<accession>A0AA87RGN0</accession>
<keyword evidence="6" id="KW-0813">Transport</keyword>
<gene>
    <name evidence="11" type="ORF">ABA31_06340</name>
</gene>
<comment type="caution">
    <text evidence="11">The sequence shown here is derived from an EMBL/GenBank/DDBJ whole genome shotgun (WGS) entry which is preliminary data.</text>
</comment>
<reference evidence="11 12" key="1">
    <citation type="submission" date="2019-07" db="EMBL/GenBank/DDBJ databases">
        <title>Whole genome shotgun sequence of Agrococcus baldri NBRC 103055.</title>
        <authorList>
            <person name="Hosoyama A."/>
            <person name="Uohara A."/>
            <person name="Ohji S."/>
            <person name="Ichikawa N."/>
        </authorList>
    </citation>
    <scope>NUCLEOTIDE SEQUENCE [LARGE SCALE GENOMIC DNA]</scope>
    <source>
        <strain evidence="11 12">NBRC 103055</strain>
    </source>
</reference>
<feature type="transmembrane region" description="Helical" evidence="10">
    <location>
        <begin position="99"/>
        <end position="120"/>
    </location>
</feature>
<evidence type="ECO:0000256" key="8">
    <source>
        <dbReference type="ARBA" id="ARBA00035585"/>
    </source>
</evidence>
<proteinExistence type="inferred from homology"/>
<evidence type="ECO:0000256" key="10">
    <source>
        <dbReference type="RuleBase" id="RU004340"/>
    </source>
</evidence>
<name>A0AA87RGN0_9MICO</name>
<evidence type="ECO:0000256" key="9">
    <source>
        <dbReference type="ARBA" id="ARBA00049940"/>
    </source>
</evidence>
<dbReference type="RefSeq" id="WP_146792675.1">
    <property type="nucleotide sequence ID" value="NZ_BJUU01000003.1"/>
</dbReference>
<dbReference type="Proteomes" id="UP000321749">
    <property type="component" value="Unassembled WGS sequence"/>
</dbReference>
<evidence type="ECO:0000256" key="1">
    <source>
        <dbReference type="ARBA" id="ARBA00004651"/>
    </source>
</evidence>
<dbReference type="GO" id="GO:0034220">
    <property type="term" value="P:monoatomic ion transmembrane transport"/>
    <property type="evidence" value="ECO:0007669"/>
    <property type="project" value="UniProtKB-KW"/>
</dbReference>
<evidence type="ECO:0000256" key="6">
    <source>
        <dbReference type="ARBA" id="ARBA00023303"/>
    </source>
</evidence>
<organism evidence="11 12">
    <name type="scientific">Agrococcus baldri</name>
    <dbReference type="NCBI Taxonomy" id="153730"/>
    <lineage>
        <taxon>Bacteria</taxon>
        <taxon>Bacillati</taxon>
        <taxon>Actinomycetota</taxon>
        <taxon>Actinomycetes</taxon>
        <taxon>Micrococcales</taxon>
        <taxon>Microbacteriaceae</taxon>
        <taxon>Agrococcus</taxon>
    </lineage>
</organism>
<evidence type="ECO:0000256" key="4">
    <source>
        <dbReference type="ARBA" id="ARBA00022989"/>
    </source>
</evidence>
<keyword evidence="5 10" id="KW-0472">Membrane</keyword>
<evidence type="ECO:0000256" key="2">
    <source>
        <dbReference type="ARBA" id="ARBA00022475"/>
    </source>
</evidence>
<comment type="similarity">
    <text evidence="7 10">Belongs to the fluoride channel Fluc/FEX (TC 1.A.43) family.</text>
</comment>
<comment type="catalytic activity">
    <reaction evidence="8">
        <text>fluoride(in) = fluoride(out)</text>
        <dbReference type="Rhea" id="RHEA:76159"/>
        <dbReference type="ChEBI" id="CHEBI:17051"/>
    </reaction>
    <physiologicalReaction direction="left-to-right" evidence="8">
        <dbReference type="Rhea" id="RHEA:76160"/>
    </physiologicalReaction>
</comment>
<dbReference type="EMBL" id="BJUU01000003">
    <property type="protein sequence ID" value="GEK79283.1"/>
    <property type="molecule type" value="Genomic_DNA"/>
</dbReference>
<evidence type="ECO:0000256" key="7">
    <source>
        <dbReference type="ARBA" id="ARBA00035120"/>
    </source>
</evidence>
<sequence>MLLRSVAAVLVGGALGTTARALLQLAVPEWWMLLAINAVGSALLGVAVAALADAPAWVRHGIGAGLLGGFTSFSAVAVASVVAAAASSGWPTLIPALPGIALALGMLVACLLAAWAGLALGHRLAKGRAA</sequence>